<dbReference type="OrthoDB" id="7033594at2"/>
<accession>K1JU46</accession>
<dbReference type="Pfam" id="PF14301">
    <property type="entry name" value="DUF4376"/>
    <property type="match status" value="1"/>
</dbReference>
<protein>
    <recommendedName>
        <fullName evidence="1">DUF4376 domain-containing protein</fullName>
    </recommendedName>
</protein>
<dbReference type="EMBL" id="ADMG01000031">
    <property type="protein sequence ID" value="EKB31192.1"/>
    <property type="molecule type" value="Genomic_DNA"/>
</dbReference>
<dbReference type="InterPro" id="IPR025484">
    <property type="entry name" value="DUF4376"/>
</dbReference>
<dbReference type="eggNOG" id="ENOG5033B2P">
    <property type="taxonomic scope" value="Bacteria"/>
</dbReference>
<name>K1JU46_9BURK</name>
<keyword evidence="3" id="KW-1185">Reference proteome</keyword>
<feature type="domain" description="DUF4376" evidence="1">
    <location>
        <begin position="59"/>
        <end position="139"/>
    </location>
</feature>
<dbReference type="HOGENOM" id="CLU_143556_0_0_4"/>
<gene>
    <name evidence="2" type="ORF">HMPREF9465_01297</name>
</gene>
<sequence>MIKTWTYNGVAYQSEWQVRQDIFNRDHVSFGEAPEEGKVEFWAQYGVTYSERGLTPEEQEAQNLAIAKRERAAQVASIKVVVDGMTFDGDEAAQSRMARAITAAETAGLESTVWVLADNTVKNVTKAQLQQALSKAMLAMAELWTKPYTEEPKA</sequence>
<evidence type="ECO:0000313" key="2">
    <source>
        <dbReference type="EMBL" id="EKB31192.1"/>
    </source>
</evidence>
<dbReference type="STRING" id="742823.HMPREF9465_01297"/>
<comment type="caution">
    <text evidence="2">The sequence shown here is derived from an EMBL/GenBank/DDBJ whole genome shotgun (WGS) entry which is preliminary data.</text>
</comment>
<dbReference type="AlphaFoldDB" id="K1JU46"/>
<evidence type="ECO:0000259" key="1">
    <source>
        <dbReference type="Pfam" id="PF14301"/>
    </source>
</evidence>
<dbReference type="Proteomes" id="UP000005835">
    <property type="component" value="Unassembled WGS sequence"/>
</dbReference>
<dbReference type="RefSeq" id="WP_005435276.1">
    <property type="nucleotide sequence ID" value="NZ_JH815516.1"/>
</dbReference>
<organism evidence="2 3">
    <name type="scientific">Sutterella wadsworthensis 2_1_59BFAA</name>
    <dbReference type="NCBI Taxonomy" id="742823"/>
    <lineage>
        <taxon>Bacteria</taxon>
        <taxon>Pseudomonadati</taxon>
        <taxon>Pseudomonadota</taxon>
        <taxon>Betaproteobacteria</taxon>
        <taxon>Burkholderiales</taxon>
        <taxon>Sutterellaceae</taxon>
        <taxon>Sutterella</taxon>
    </lineage>
</organism>
<reference evidence="2 3" key="1">
    <citation type="submission" date="2012-05" db="EMBL/GenBank/DDBJ databases">
        <title>The Genome Sequence of Sutterella wadsworthensis 2_1_59BFAA.</title>
        <authorList>
            <consortium name="The Broad Institute Genome Sequencing Platform"/>
            <person name="Earl A."/>
            <person name="Ward D."/>
            <person name="Feldgarden M."/>
            <person name="Gevers D."/>
            <person name="Daigneault M."/>
            <person name="Strauss J."/>
            <person name="Allen-Vercoe E."/>
            <person name="Walker B."/>
            <person name="Young S.K."/>
            <person name="Zeng Q."/>
            <person name="Gargeya S."/>
            <person name="Fitzgerald M."/>
            <person name="Haas B."/>
            <person name="Abouelleil A."/>
            <person name="Alvarado L."/>
            <person name="Arachchi H.M."/>
            <person name="Berlin A.M."/>
            <person name="Chapman S.B."/>
            <person name="Goldberg J."/>
            <person name="Griggs A."/>
            <person name="Gujja S."/>
            <person name="Hansen M."/>
            <person name="Howarth C."/>
            <person name="Imamovic A."/>
            <person name="Larimer J."/>
            <person name="McCowen C."/>
            <person name="Montmayeur A."/>
            <person name="Murphy C."/>
            <person name="Neiman D."/>
            <person name="Pearson M."/>
            <person name="Priest M."/>
            <person name="Roberts A."/>
            <person name="Saif S."/>
            <person name="Shea T."/>
            <person name="Sisk P."/>
            <person name="Sykes S."/>
            <person name="Wortman J."/>
            <person name="Nusbaum C."/>
            <person name="Birren B."/>
        </authorList>
    </citation>
    <scope>NUCLEOTIDE SEQUENCE [LARGE SCALE GENOMIC DNA]</scope>
    <source>
        <strain evidence="2 3">2_1_59BFAA</strain>
    </source>
</reference>
<evidence type="ECO:0000313" key="3">
    <source>
        <dbReference type="Proteomes" id="UP000005835"/>
    </source>
</evidence>
<proteinExistence type="predicted"/>